<dbReference type="InterPro" id="IPR032675">
    <property type="entry name" value="LRR_dom_sf"/>
</dbReference>
<dbReference type="Proteomes" id="UP000515151">
    <property type="component" value="Chromosome 8"/>
</dbReference>
<dbReference type="PANTHER" id="PTHR45752">
    <property type="entry name" value="LEUCINE-RICH REPEAT-CONTAINING"/>
    <property type="match status" value="1"/>
</dbReference>
<reference evidence="5" key="2">
    <citation type="submission" date="2025-08" db="UniProtKB">
        <authorList>
            <consortium name="RefSeq"/>
        </authorList>
    </citation>
    <scope>IDENTIFICATION</scope>
    <source>
        <tissue evidence="5">Leaf</tissue>
    </source>
</reference>
<dbReference type="RefSeq" id="XP_031374033.1">
    <property type="nucleotide sequence ID" value="XM_031518173.1"/>
</dbReference>
<dbReference type="PANTHER" id="PTHR45752:SF187">
    <property type="entry name" value="LEUCINE-RICH REPEAT AND IQ DOMAIN-CONTAINING PROTEIN 4"/>
    <property type="match status" value="1"/>
</dbReference>
<dbReference type="InterPro" id="IPR050715">
    <property type="entry name" value="LRR-SigEffector_domain"/>
</dbReference>
<dbReference type="InterPro" id="IPR055414">
    <property type="entry name" value="LRR_R13L4/SHOC2-like"/>
</dbReference>
<accession>A0A6P8BXU4</accession>
<keyword evidence="1" id="KW-0677">Repeat</keyword>
<protein>
    <submittedName>
        <fullName evidence="5">Leucine-rich repeat-containing protein 1-like</fullName>
    </submittedName>
</protein>
<evidence type="ECO:0000256" key="1">
    <source>
        <dbReference type="ARBA" id="ARBA00022737"/>
    </source>
</evidence>
<dbReference type="AlphaFoldDB" id="A0A6P8BXU4"/>
<reference evidence="4" key="1">
    <citation type="journal article" date="2020" name="Plant Biotechnol. J.">
        <title>The pomegranate (Punica granatum L.) draft genome dissects genetic divergence between soft- and hard-seeded cultivars.</title>
        <authorList>
            <person name="Luo X."/>
            <person name="Li H."/>
            <person name="Wu Z."/>
            <person name="Yao W."/>
            <person name="Zhao P."/>
            <person name="Cao D."/>
            <person name="Yu H."/>
            <person name="Li K."/>
            <person name="Poudel K."/>
            <person name="Zhao D."/>
            <person name="Zhang F."/>
            <person name="Xia X."/>
            <person name="Chen L."/>
            <person name="Wang Q."/>
            <person name="Jing D."/>
            <person name="Cao S."/>
        </authorList>
    </citation>
    <scope>NUCLEOTIDE SEQUENCE [LARGE SCALE GENOMIC DNA]</scope>
    <source>
        <strain evidence="4">cv. Tunisia</strain>
    </source>
</reference>
<dbReference type="SUPFAM" id="SSF52058">
    <property type="entry name" value="L domain-like"/>
    <property type="match status" value="1"/>
</dbReference>
<keyword evidence="4" id="KW-1185">Reference proteome</keyword>
<gene>
    <name evidence="5" type="primary">LOC116188689</name>
</gene>
<feature type="domain" description="Disease resistance R13L4/SHOC-2-like LRR" evidence="3">
    <location>
        <begin position="114"/>
        <end position="195"/>
    </location>
</feature>
<evidence type="ECO:0000256" key="2">
    <source>
        <dbReference type="SAM" id="MobiDB-lite"/>
    </source>
</evidence>
<proteinExistence type="predicted"/>
<evidence type="ECO:0000313" key="4">
    <source>
        <dbReference type="Proteomes" id="UP000515151"/>
    </source>
</evidence>
<dbReference type="GeneID" id="116188689"/>
<dbReference type="Gene3D" id="3.80.10.10">
    <property type="entry name" value="Ribonuclease Inhibitor"/>
    <property type="match status" value="1"/>
</dbReference>
<name>A0A6P8BXU4_PUNGR</name>
<organism evidence="4 5">
    <name type="scientific">Punica granatum</name>
    <name type="common">Pomegranate</name>
    <dbReference type="NCBI Taxonomy" id="22663"/>
    <lineage>
        <taxon>Eukaryota</taxon>
        <taxon>Viridiplantae</taxon>
        <taxon>Streptophyta</taxon>
        <taxon>Embryophyta</taxon>
        <taxon>Tracheophyta</taxon>
        <taxon>Spermatophyta</taxon>
        <taxon>Magnoliopsida</taxon>
        <taxon>eudicotyledons</taxon>
        <taxon>Gunneridae</taxon>
        <taxon>Pentapetalae</taxon>
        <taxon>rosids</taxon>
        <taxon>malvids</taxon>
        <taxon>Myrtales</taxon>
        <taxon>Lythraceae</taxon>
        <taxon>Punica</taxon>
    </lineage>
</organism>
<evidence type="ECO:0000313" key="5">
    <source>
        <dbReference type="RefSeq" id="XP_031374033.1"/>
    </source>
</evidence>
<feature type="compositionally biased region" description="Basic and acidic residues" evidence="2">
    <location>
        <begin position="20"/>
        <end position="40"/>
    </location>
</feature>
<dbReference type="OrthoDB" id="2018313at2759"/>
<dbReference type="Pfam" id="PF23598">
    <property type="entry name" value="LRR_14"/>
    <property type="match status" value="1"/>
</dbReference>
<feature type="region of interest" description="Disordered" evidence="2">
    <location>
        <begin position="15"/>
        <end position="43"/>
    </location>
</feature>
<sequence>MAGLGWRARAELLDGVPVQPEKEKPTRLAEHGNSEGERRRFGGRAVGEADSSCGFGEGAGGFARRNVGSLEILGEVFLKDLNYDFQSLPESIGNFKSMMILEVVDVNIVDLPTVGRLRRLKCLLLLGSWLERLPEAFGDMQSLVELDPSKASITKLRDSFGNLKNLQCLSLRSCRKIEKVPNPFGDLKSLYELDISYSGLVQLPDSIEKLKELKAIKMSGCNIHELPSPIGSMRKLEMLDTPSSLKGEIPSQIGRFSSLRVLVLSRTKICLLPSTIRIYDR</sequence>
<evidence type="ECO:0000259" key="3">
    <source>
        <dbReference type="Pfam" id="PF23598"/>
    </source>
</evidence>